<dbReference type="RefSeq" id="WP_161861857.1">
    <property type="nucleotide sequence ID" value="NZ_CP046620.1"/>
</dbReference>
<gene>
    <name evidence="1" type="ORF">GO499_08810</name>
</gene>
<keyword evidence="2" id="KW-1185">Reference proteome</keyword>
<evidence type="ECO:0000313" key="2">
    <source>
        <dbReference type="Proteomes" id="UP000464495"/>
    </source>
</evidence>
<organism evidence="1 2">
    <name type="scientific">Algicella marina</name>
    <dbReference type="NCBI Taxonomy" id="2683284"/>
    <lineage>
        <taxon>Bacteria</taxon>
        <taxon>Pseudomonadati</taxon>
        <taxon>Pseudomonadota</taxon>
        <taxon>Alphaproteobacteria</taxon>
        <taxon>Rhodobacterales</taxon>
        <taxon>Paracoccaceae</taxon>
        <taxon>Algicella</taxon>
    </lineage>
</organism>
<accession>A0A6P1T0B0</accession>
<dbReference type="AlphaFoldDB" id="A0A6P1T0B0"/>
<proteinExistence type="predicted"/>
<evidence type="ECO:0000313" key="1">
    <source>
        <dbReference type="EMBL" id="QHQ35290.1"/>
    </source>
</evidence>
<dbReference type="KEGG" id="amaq:GO499_08810"/>
<dbReference type="Proteomes" id="UP000464495">
    <property type="component" value="Chromosome"/>
</dbReference>
<protein>
    <submittedName>
        <fullName evidence="1">Uncharacterized protein</fullName>
    </submittedName>
</protein>
<reference evidence="1 2" key="1">
    <citation type="submission" date="2019-12" db="EMBL/GenBank/DDBJ databases">
        <title>Complete genome sequence of Algicella marina strain 9Alg 56(T) isolated from the red alga Tichocarpus crinitus.</title>
        <authorList>
            <person name="Kim S.-G."/>
            <person name="Nedashkovskaya O.I."/>
        </authorList>
    </citation>
    <scope>NUCLEOTIDE SEQUENCE [LARGE SCALE GENOMIC DNA]</scope>
    <source>
        <strain evidence="1 2">9Alg 56</strain>
    </source>
</reference>
<dbReference type="EMBL" id="CP046620">
    <property type="protein sequence ID" value="QHQ35290.1"/>
    <property type="molecule type" value="Genomic_DNA"/>
</dbReference>
<name>A0A6P1T0B0_9RHOB</name>
<sequence>MKHAFLFTGFANKILGQRPARLTRFFEERGFTVDSFSGAKESMFLHGCEEFPGVEAFSGHIAERTAAAEHTMAIAVSGGGFGALEHCTRAGVNCFLGFSIFTAIDHAARAVDHRGRAYLDTLDTVISEESDRNMRPRLASRSHSTSIHLFYPGENPADRYQAENLEDLPGVTLHPQAGSRKHGFGDVEFSLPETINRIAAAEGIDTGYVGREPSPKVA</sequence>